<dbReference type="SUPFAM" id="SSF51971">
    <property type="entry name" value="Nucleotide-binding domain"/>
    <property type="match status" value="1"/>
</dbReference>
<evidence type="ECO:0000256" key="4">
    <source>
        <dbReference type="ARBA" id="ARBA00022630"/>
    </source>
</evidence>
<dbReference type="InterPro" id="IPR013785">
    <property type="entry name" value="Aldolase_TIM"/>
</dbReference>
<dbReference type="InterPro" id="IPR023753">
    <property type="entry name" value="FAD/NAD-binding_dom"/>
</dbReference>
<gene>
    <name evidence="12" type="ORF">OCL06_15285</name>
</gene>
<dbReference type="SUPFAM" id="SSF51395">
    <property type="entry name" value="FMN-linked oxidoreductases"/>
    <property type="match status" value="1"/>
</dbReference>
<dbReference type="InterPro" id="IPR051793">
    <property type="entry name" value="NADH:flavin_oxidoreductase"/>
</dbReference>
<organism evidence="12 13">
    <name type="scientific">Alteromonas salexigens</name>
    <dbReference type="NCBI Taxonomy" id="2982530"/>
    <lineage>
        <taxon>Bacteria</taxon>
        <taxon>Pseudomonadati</taxon>
        <taxon>Pseudomonadota</taxon>
        <taxon>Gammaproteobacteria</taxon>
        <taxon>Alteromonadales</taxon>
        <taxon>Alteromonadaceae</taxon>
        <taxon>Alteromonas/Salinimonas group</taxon>
        <taxon>Alteromonas</taxon>
    </lineage>
</organism>
<keyword evidence="5" id="KW-0288">FMN</keyword>
<evidence type="ECO:0000256" key="6">
    <source>
        <dbReference type="ARBA" id="ARBA00022723"/>
    </source>
</evidence>
<dbReference type="RefSeq" id="WP_262996126.1">
    <property type="nucleotide sequence ID" value="NZ_JAOTJC010000013.1"/>
</dbReference>
<dbReference type="Gene3D" id="3.20.20.70">
    <property type="entry name" value="Aldolase class I"/>
    <property type="match status" value="1"/>
</dbReference>
<dbReference type="SUPFAM" id="SSF51905">
    <property type="entry name" value="FAD/NAD(P)-binding domain"/>
    <property type="match status" value="1"/>
</dbReference>
<dbReference type="Gene3D" id="3.50.50.60">
    <property type="entry name" value="FAD/NAD(P)-binding domain"/>
    <property type="match status" value="1"/>
</dbReference>
<dbReference type="Proteomes" id="UP001209257">
    <property type="component" value="Unassembled WGS sequence"/>
</dbReference>
<reference evidence="13" key="1">
    <citation type="submission" date="2023-07" db="EMBL/GenBank/DDBJ databases">
        <title>Study on multiphase classification of strain Alteromonas salexigens isolated from the Yellow Sea.</title>
        <authorList>
            <person name="Sun L."/>
        </authorList>
    </citation>
    <scope>NUCLEOTIDE SEQUENCE [LARGE SCALE GENOMIC DNA]</scope>
    <source>
        <strain evidence="13">ASW11-19</strain>
    </source>
</reference>
<protein>
    <submittedName>
        <fullName evidence="12">NADPH-dependent 2,4-dienoyl-CoA reductase</fullName>
    </submittedName>
</protein>
<evidence type="ECO:0000256" key="1">
    <source>
        <dbReference type="ARBA" id="ARBA00001917"/>
    </source>
</evidence>
<feature type="domain" description="NADH:flavin oxidoreductase/NADH oxidase N-terminal" evidence="10">
    <location>
        <begin position="14"/>
        <end position="339"/>
    </location>
</feature>
<accession>A0ABT2VRK0</accession>
<dbReference type="PRINTS" id="PR00368">
    <property type="entry name" value="FADPNR"/>
</dbReference>
<keyword evidence="9" id="KW-0411">Iron-sulfur</keyword>
<evidence type="ECO:0000313" key="12">
    <source>
        <dbReference type="EMBL" id="MCU7555952.1"/>
    </source>
</evidence>
<dbReference type="Gene3D" id="3.40.50.720">
    <property type="entry name" value="NAD(P)-binding Rossmann-like Domain"/>
    <property type="match status" value="1"/>
</dbReference>
<evidence type="ECO:0000256" key="8">
    <source>
        <dbReference type="ARBA" id="ARBA00023004"/>
    </source>
</evidence>
<sequence>MTQTATEHSLYPHLFRPLDLGFTTLKNRILMGSMHTGLEEMPNGHKHMAAFYAERARGGVGLIVTGGIGPNEEGSTHPMTRRLDNDKAVAHHSEVTEAVHQAGGKICMQILHTGRYAYCEKLVAPSAVQAPINPYKPKALTEDGIEQQIQDFVFTAQQAQRAGYDGVEIMGSEGYFLNQFIALRTNHRDDDWGGEYQNRIRLPIEVVRRVREAVGENFIIIYRLSMLDLVEGGSDYNEVVTLGKEIEKAGATIINTGIGWHEARIPTINTKVPRAAFTWVTAKFRSALSIPVITSNRINTPEVAEEVLARGDADMVSMARPFLADADFVIKAQQSRADEINTCIGCNQACLDHVFNGKLTSCLVNPRACHELELVISPAEQHKNIAVVGAGPAGLAAAVTAAQRGHTVTLFDADSEIGGQFNIAKQIPGKEEFYETLRYYKRQLELHKVTVHLNTRVDANTLNEGGFDEVLLATGIIPRTPNIPGIEHSSVLSYLEVIKAKKPVGQRVAIIGAGGIGFDTAEFLSHGKATPSQDIAAFMREWGIDMKLEARAGVEGMTPKPEPSPRQILLLQRKSSKVGAGLGKTTGWAHRAGLKMKGVKMIPGVTYERIDDEGLHVEINGEKQVLAVDNIIICAGQEPLRELTEGLNVPYHLIGGADEALELDAKRAIDQGTRVCATL</sequence>
<evidence type="ECO:0000313" key="13">
    <source>
        <dbReference type="Proteomes" id="UP001209257"/>
    </source>
</evidence>
<dbReference type="EMBL" id="JAOTJC010000013">
    <property type="protein sequence ID" value="MCU7555952.1"/>
    <property type="molecule type" value="Genomic_DNA"/>
</dbReference>
<keyword evidence="7" id="KW-0560">Oxidoreductase</keyword>
<comment type="caution">
    <text evidence="12">The sequence shown here is derived from an EMBL/GenBank/DDBJ whole genome shotgun (WGS) entry which is preliminary data.</text>
</comment>
<name>A0ABT2VRK0_9ALTE</name>
<evidence type="ECO:0000259" key="10">
    <source>
        <dbReference type="Pfam" id="PF00724"/>
    </source>
</evidence>
<dbReference type="PANTHER" id="PTHR42917">
    <property type="entry name" value="2,4-DIENOYL-COA REDUCTASE"/>
    <property type="match status" value="1"/>
</dbReference>
<dbReference type="InterPro" id="IPR001155">
    <property type="entry name" value="OxRdtase_FMN_N"/>
</dbReference>
<dbReference type="PANTHER" id="PTHR42917:SF2">
    <property type="entry name" value="2,4-DIENOYL-COA REDUCTASE [(2E)-ENOYL-COA-PRODUCING]"/>
    <property type="match status" value="1"/>
</dbReference>
<dbReference type="CDD" id="cd02930">
    <property type="entry name" value="DCR_FMN"/>
    <property type="match status" value="1"/>
</dbReference>
<keyword evidence="8" id="KW-0408">Iron</keyword>
<evidence type="ECO:0000256" key="7">
    <source>
        <dbReference type="ARBA" id="ARBA00023002"/>
    </source>
</evidence>
<dbReference type="Pfam" id="PF00724">
    <property type="entry name" value="Oxidored_FMN"/>
    <property type="match status" value="1"/>
</dbReference>
<keyword evidence="13" id="KW-1185">Reference proteome</keyword>
<evidence type="ECO:0000256" key="3">
    <source>
        <dbReference type="ARBA" id="ARBA00011048"/>
    </source>
</evidence>
<evidence type="ECO:0000259" key="11">
    <source>
        <dbReference type="Pfam" id="PF07992"/>
    </source>
</evidence>
<dbReference type="InterPro" id="IPR036188">
    <property type="entry name" value="FAD/NAD-bd_sf"/>
</dbReference>
<keyword evidence="4" id="KW-0285">Flavoprotein</keyword>
<evidence type="ECO:0000256" key="2">
    <source>
        <dbReference type="ARBA" id="ARBA00001966"/>
    </source>
</evidence>
<dbReference type="Pfam" id="PF07992">
    <property type="entry name" value="Pyr_redox_2"/>
    <property type="match status" value="1"/>
</dbReference>
<feature type="domain" description="FAD/NAD(P)-binding" evidence="11">
    <location>
        <begin position="384"/>
        <end position="651"/>
    </location>
</feature>
<proteinExistence type="inferred from homology"/>
<evidence type="ECO:0000256" key="9">
    <source>
        <dbReference type="ARBA" id="ARBA00023014"/>
    </source>
</evidence>
<comment type="cofactor">
    <cofactor evidence="1">
        <name>FMN</name>
        <dbReference type="ChEBI" id="CHEBI:58210"/>
    </cofactor>
</comment>
<evidence type="ECO:0000256" key="5">
    <source>
        <dbReference type="ARBA" id="ARBA00022643"/>
    </source>
</evidence>
<keyword evidence="6" id="KW-0479">Metal-binding</keyword>
<comment type="cofactor">
    <cofactor evidence="2">
        <name>[4Fe-4S] cluster</name>
        <dbReference type="ChEBI" id="CHEBI:49883"/>
    </cofactor>
</comment>
<dbReference type="PRINTS" id="PR00411">
    <property type="entry name" value="PNDRDTASEI"/>
</dbReference>
<comment type="similarity">
    <text evidence="3">In the N-terminal section; belongs to the NADH:flavin oxidoreductase/NADH oxidase family.</text>
</comment>